<dbReference type="Gene3D" id="3.40.640.10">
    <property type="entry name" value="Type I PLP-dependent aspartate aminotransferase-like (Major domain)"/>
    <property type="match status" value="1"/>
</dbReference>
<proteinExistence type="inferred from homology"/>
<dbReference type="OrthoDB" id="9805807at2"/>
<dbReference type="GO" id="GO:0030170">
    <property type="term" value="F:pyridoxal phosphate binding"/>
    <property type="evidence" value="ECO:0007669"/>
    <property type="project" value="InterPro"/>
</dbReference>
<dbReference type="GO" id="GO:0005737">
    <property type="term" value="C:cytoplasm"/>
    <property type="evidence" value="ECO:0007669"/>
    <property type="project" value="TreeGrafter"/>
</dbReference>
<evidence type="ECO:0000256" key="8">
    <source>
        <dbReference type="RuleBase" id="RU362118"/>
    </source>
</evidence>
<dbReference type="GO" id="GO:0003961">
    <property type="term" value="F:O-acetylhomoserine aminocarboxypropyltransferase activity"/>
    <property type="evidence" value="ECO:0007669"/>
    <property type="project" value="TreeGrafter"/>
</dbReference>
<dbReference type="InterPro" id="IPR015421">
    <property type="entry name" value="PyrdxlP-dep_Trfase_major"/>
</dbReference>
<reference evidence="10 11" key="1">
    <citation type="submission" date="2017-06" db="EMBL/GenBank/DDBJ databases">
        <authorList>
            <person name="Kim H.J."/>
            <person name="Triplett B.A."/>
        </authorList>
    </citation>
    <scope>NUCLEOTIDE SEQUENCE [LARGE SCALE GENOMIC DNA]</scope>
    <source>
        <strain evidence="10 11">DSM 14713</strain>
    </source>
</reference>
<dbReference type="InterPro" id="IPR006235">
    <property type="entry name" value="OAc-hSer/O-AcSer_sulfhydrylase"/>
</dbReference>
<dbReference type="Gene3D" id="3.90.1150.10">
    <property type="entry name" value="Aspartate Aminotransferase, domain 1"/>
    <property type="match status" value="1"/>
</dbReference>
<dbReference type="GO" id="GO:0004124">
    <property type="term" value="F:cysteine synthase activity"/>
    <property type="evidence" value="ECO:0007669"/>
    <property type="project" value="TreeGrafter"/>
</dbReference>
<protein>
    <recommendedName>
        <fullName evidence="6">O-succinylhomoserine sulfhydrylase</fullName>
    </recommendedName>
</protein>
<evidence type="ECO:0000256" key="5">
    <source>
        <dbReference type="ARBA" id="ARBA00060995"/>
    </source>
</evidence>
<evidence type="ECO:0000256" key="3">
    <source>
        <dbReference type="ARBA" id="ARBA00022679"/>
    </source>
</evidence>
<dbReference type="InterPro" id="IPR015424">
    <property type="entry name" value="PyrdxlP-dep_Trfase"/>
</dbReference>
<dbReference type="GO" id="GO:0006535">
    <property type="term" value="P:cysteine biosynthetic process from serine"/>
    <property type="evidence" value="ECO:0007669"/>
    <property type="project" value="TreeGrafter"/>
</dbReference>
<dbReference type="Proteomes" id="UP000217289">
    <property type="component" value="Chromosome"/>
</dbReference>
<dbReference type="AlphaFoldDB" id="A0A250IAI6"/>
<evidence type="ECO:0000256" key="7">
    <source>
        <dbReference type="PIRSR" id="PIRSR001434-2"/>
    </source>
</evidence>
<dbReference type="SUPFAM" id="SSF53383">
    <property type="entry name" value="PLP-dependent transferases"/>
    <property type="match status" value="1"/>
</dbReference>
<evidence type="ECO:0000313" key="10">
    <source>
        <dbReference type="EMBL" id="ATB28147.1"/>
    </source>
</evidence>
<dbReference type="GO" id="GO:0071269">
    <property type="term" value="P:L-homocysteine biosynthetic process"/>
    <property type="evidence" value="ECO:0007669"/>
    <property type="project" value="TreeGrafter"/>
</dbReference>
<evidence type="ECO:0000256" key="1">
    <source>
        <dbReference type="ARBA" id="ARBA00001933"/>
    </source>
</evidence>
<feature type="modified residue" description="N6-(pyridoxal phosphate)lysine" evidence="7">
    <location>
        <position position="212"/>
    </location>
</feature>
<dbReference type="InterPro" id="IPR015422">
    <property type="entry name" value="PyrdxlP-dep_Trfase_small"/>
</dbReference>
<sequence>MSTQPTKPQHFETLSLHAGYEPEPTTGSRAVPIYQTTSYRFRNAQHAADLFALKEPGNIYTRLTNPTTDVFEKRIAALEGGVGALAVASGQAAETLALLNILKAGDEFVSGTSLYGGTYNLFKVTLPRLGIQARFVDANNPDAVRAAIGPKTKALYIEAVGNPRLDIPDFEALGAVARDAGIPLIVDNTALSPALFNPLRHGANIVVHSATKYIGGHGTSLGGVIVDGGTFPWNNGRFPEFTDPNPGYHGLRLHDALGAAAYIAKARLEGLRDLGPSISPFNAHAFILGLETLKLRVERHSQNALAVARWLRQHPKVEWVRYPGLEEDPAFPLAKKYLRNGSGGLVAFGVKGGVDAGRRLIDGVKLWSLLANIGDTRSLIIHPASTTHQQLTPEERLSTGVTDGLVRLSVGLEHIDDIVADLEQALSAA</sequence>
<feature type="region of interest" description="Disordered" evidence="9">
    <location>
        <begin position="1"/>
        <end position="27"/>
    </location>
</feature>
<comment type="subunit">
    <text evidence="2">Homotetramer.</text>
</comment>
<evidence type="ECO:0000313" key="11">
    <source>
        <dbReference type="Proteomes" id="UP000217289"/>
    </source>
</evidence>
<comment type="cofactor">
    <cofactor evidence="1 8">
        <name>pyridoxal 5'-phosphate</name>
        <dbReference type="ChEBI" id="CHEBI:597326"/>
    </cofactor>
</comment>
<dbReference type="FunFam" id="3.90.1150.10:FF:000033">
    <property type="entry name" value="Cystathionine gamma-synthase"/>
    <property type="match status" value="1"/>
</dbReference>
<dbReference type="Pfam" id="PF01053">
    <property type="entry name" value="Cys_Met_Meta_PP"/>
    <property type="match status" value="1"/>
</dbReference>
<dbReference type="PANTHER" id="PTHR43797">
    <property type="entry name" value="HOMOCYSTEINE/CYSTEINE SYNTHASE"/>
    <property type="match status" value="1"/>
</dbReference>
<keyword evidence="3 10" id="KW-0808">Transferase</keyword>
<keyword evidence="4 7" id="KW-0663">Pyridoxal phosphate</keyword>
<comment type="similarity">
    <text evidence="5">Belongs to the trans-sulfuration enzymes family. MetZ subfamily.</text>
</comment>
<organism evidence="10 11">
    <name type="scientific">Melittangium boletus DSM 14713</name>
    <dbReference type="NCBI Taxonomy" id="1294270"/>
    <lineage>
        <taxon>Bacteria</taxon>
        <taxon>Pseudomonadati</taxon>
        <taxon>Myxococcota</taxon>
        <taxon>Myxococcia</taxon>
        <taxon>Myxococcales</taxon>
        <taxon>Cystobacterineae</taxon>
        <taxon>Archangiaceae</taxon>
        <taxon>Melittangium</taxon>
    </lineage>
</organism>
<dbReference type="NCBIfam" id="TIGR01326">
    <property type="entry name" value="OAH_OAS_sulfhy"/>
    <property type="match status" value="1"/>
</dbReference>
<dbReference type="FunFam" id="3.40.640.10:FF:000035">
    <property type="entry name" value="O-succinylhomoserine sulfhydrylase"/>
    <property type="match status" value="1"/>
</dbReference>
<evidence type="ECO:0000256" key="9">
    <source>
        <dbReference type="SAM" id="MobiDB-lite"/>
    </source>
</evidence>
<dbReference type="GO" id="GO:0019346">
    <property type="term" value="P:transsulfuration"/>
    <property type="evidence" value="ECO:0007669"/>
    <property type="project" value="InterPro"/>
</dbReference>
<dbReference type="PANTHER" id="PTHR43797:SF2">
    <property type="entry name" value="HOMOCYSTEINE_CYSTEINE SYNTHASE"/>
    <property type="match status" value="1"/>
</dbReference>
<evidence type="ECO:0000256" key="2">
    <source>
        <dbReference type="ARBA" id="ARBA00011881"/>
    </source>
</evidence>
<dbReference type="CDD" id="cd00614">
    <property type="entry name" value="CGS_like"/>
    <property type="match status" value="1"/>
</dbReference>
<dbReference type="EMBL" id="CP022163">
    <property type="protein sequence ID" value="ATB28147.1"/>
    <property type="molecule type" value="Genomic_DNA"/>
</dbReference>
<dbReference type="PIRSF" id="PIRSF001434">
    <property type="entry name" value="CGS"/>
    <property type="match status" value="1"/>
</dbReference>
<dbReference type="InterPro" id="IPR000277">
    <property type="entry name" value="Cys/Met-Metab_PyrdxlP-dep_enz"/>
</dbReference>
<name>A0A250IAI6_9BACT</name>
<accession>A0A250IAI6</accession>
<dbReference type="KEGG" id="mbd:MEBOL_001593"/>
<gene>
    <name evidence="10" type="ORF">MEBOL_001593</name>
</gene>
<keyword evidence="11" id="KW-1185">Reference proteome</keyword>
<evidence type="ECO:0000256" key="4">
    <source>
        <dbReference type="ARBA" id="ARBA00022898"/>
    </source>
</evidence>
<dbReference type="RefSeq" id="WP_095976856.1">
    <property type="nucleotide sequence ID" value="NZ_CP022163.1"/>
</dbReference>
<evidence type="ECO:0000256" key="6">
    <source>
        <dbReference type="ARBA" id="ARBA00071157"/>
    </source>
</evidence>